<evidence type="ECO:0000313" key="3">
    <source>
        <dbReference type="Proteomes" id="UP000436822"/>
    </source>
</evidence>
<feature type="compositionally biased region" description="Polar residues" evidence="1">
    <location>
        <begin position="1"/>
        <end position="18"/>
    </location>
</feature>
<gene>
    <name evidence="2" type="ORF">KIN_26300</name>
</gene>
<comment type="caution">
    <text evidence="2">The sequence shown here is derived from an EMBL/GenBank/DDBJ whole genome shotgun (WGS) entry which is preliminary data.</text>
</comment>
<dbReference type="SUPFAM" id="SSF51120">
    <property type="entry name" value="beta-Roll"/>
    <property type="match status" value="2"/>
</dbReference>
<accession>A0A6N6JH54</accession>
<dbReference type="InterPro" id="IPR011049">
    <property type="entry name" value="Serralysin-like_metalloprot_C"/>
</dbReference>
<dbReference type="RefSeq" id="WP_159807591.1">
    <property type="nucleotide sequence ID" value="NZ_BLJE01000002.1"/>
</dbReference>
<dbReference type="GO" id="GO:0005509">
    <property type="term" value="F:calcium ion binding"/>
    <property type="evidence" value="ECO:0007669"/>
    <property type="project" value="InterPro"/>
</dbReference>
<proteinExistence type="predicted"/>
<dbReference type="Proteomes" id="UP000436822">
    <property type="component" value="Unassembled WGS sequence"/>
</dbReference>
<dbReference type="Gene3D" id="2.150.10.10">
    <property type="entry name" value="Serralysin-like metalloprotease, C-terminal"/>
    <property type="match status" value="1"/>
</dbReference>
<evidence type="ECO:0000313" key="2">
    <source>
        <dbReference type="EMBL" id="GFE65556.1"/>
    </source>
</evidence>
<keyword evidence="3" id="KW-1185">Reference proteome</keyword>
<dbReference type="Pfam" id="PF00353">
    <property type="entry name" value="HemolysinCabind"/>
    <property type="match status" value="3"/>
</dbReference>
<protein>
    <recommendedName>
        <fullName evidence="4">Hemolysin-type calcium-binding repeat-containing protein</fullName>
    </recommendedName>
</protein>
<name>A0A6N6JH54_9RHOB</name>
<dbReference type="PROSITE" id="PS00330">
    <property type="entry name" value="HEMOLYSIN_CALCIUM"/>
    <property type="match status" value="3"/>
</dbReference>
<evidence type="ECO:0008006" key="4">
    <source>
        <dbReference type="Google" id="ProtNLM"/>
    </source>
</evidence>
<dbReference type="PRINTS" id="PR00313">
    <property type="entry name" value="CABNDNGRPT"/>
</dbReference>
<dbReference type="PANTHER" id="PTHR39431:SF1">
    <property type="entry name" value="FRPA_C-RELATED PROTEIN"/>
    <property type="match status" value="1"/>
</dbReference>
<dbReference type="InterPro" id="IPR018511">
    <property type="entry name" value="Hemolysin-typ_Ca-bd_CS"/>
</dbReference>
<feature type="region of interest" description="Disordered" evidence="1">
    <location>
        <begin position="1"/>
        <end position="23"/>
    </location>
</feature>
<dbReference type="AlphaFoldDB" id="A0A6N6JH54"/>
<reference evidence="2 3" key="1">
    <citation type="submission" date="2019-12" db="EMBL/GenBank/DDBJ databases">
        <title>Litoreibacter badius sp. nov., a novel bacteriochlorophyll a-containing bacterium in the genus Litoreibacter.</title>
        <authorList>
            <person name="Kanamuro M."/>
            <person name="Takabe Y."/>
            <person name="Mori K."/>
            <person name="Takaichi S."/>
            <person name="Hanada S."/>
        </authorList>
    </citation>
    <scope>NUCLEOTIDE SEQUENCE [LARGE SCALE GENOMIC DNA]</scope>
    <source>
        <strain evidence="2 3">K6</strain>
    </source>
</reference>
<organism evidence="2 3">
    <name type="scientific">Litoreibacter roseus</name>
    <dbReference type="NCBI Taxonomy" id="2601869"/>
    <lineage>
        <taxon>Bacteria</taxon>
        <taxon>Pseudomonadati</taxon>
        <taxon>Pseudomonadota</taxon>
        <taxon>Alphaproteobacteria</taxon>
        <taxon>Rhodobacterales</taxon>
        <taxon>Roseobacteraceae</taxon>
        <taxon>Litoreibacter</taxon>
    </lineage>
</organism>
<dbReference type="InterPro" id="IPR001343">
    <property type="entry name" value="Hemolysn_Ca-bd"/>
</dbReference>
<dbReference type="OrthoDB" id="8479154at2"/>
<sequence>MSDSTNSKSVDFHVNSTGGYVEPPEYEDTIDHIGSISRHTSLGVPGVTTSVTTSINLETNEITTSQSIDVDFKRVEVSFEKDSAGIDVVPGAVDIGLTTTGDVTIGVSGELQDGTTAGVHTSFDVPGIGRNISLLGEYTGKVVATYLGALDSFLNGALKQGVSPFKAESYFQANTGAEGQAARAAEKNSFSSDVSAAESAVESLVEGATNAGQAIVDGFTSGGNKIANGNIIGGIADIGRGIGEAVVEVAKGIGNAIADVGRGISNAISSVFGQRDDNDNKGSDRGKPIILDMDGDGIEVLVEGVIDFDMDDDGFLERTSWVDKDDAFLVLDLNADGTRGQGDGVIDQTKELVLAKWLGWDGATDLQALALFDQSADMGGNNDGLLTSADSVWSELRVWQDSNSNGVSDSGELRSLNELGFESINLTYDDGSDFADLSNDITVYNNKILGTASYTRNGVVQEGGVGDVALSYLAEGYQKSTSGVEQTIAYEVGSSRKLYDIQSSSSAAVDLAGGDFDGAIGDGRENRIDASGSTIGVELYGHGGNDHITGSSFDDEIVGGSYNDTINGGDGWDILVGSEGHDVIRGGRNGDTIYGDGGHDRLSGEDGWDTIHGGRGDDWIWGSTGQDTIRGGAGFDRLNGGANADVFEFFWIDPDTGYGDGYDIVQDFNISLDTVRFMNSIGNTMQNLSFSQEGNDLRVAYGDDDDVILFRNLSETQFTASNIEFV</sequence>
<evidence type="ECO:0000256" key="1">
    <source>
        <dbReference type="SAM" id="MobiDB-lite"/>
    </source>
</evidence>
<dbReference type="EMBL" id="BLJE01000002">
    <property type="protein sequence ID" value="GFE65556.1"/>
    <property type="molecule type" value="Genomic_DNA"/>
</dbReference>
<dbReference type="PANTHER" id="PTHR39431">
    <property type="entry name" value="FRPA/C-RELATED PROTEIN"/>
    <property type="match status" value="1"/>
</dbReference>